<dbReference type="OrthoDB" id="2247630at2"/>
<gene>
    <name evidence="2" type="ORF">EZ456_22895</name>
</gene>
<feature type="domain" description="AB hydrolase-1" evidence="1">
    <location>
        <begin position="36"/>
        <end position="134"/>
    </location>
</feature>
<dbReference type="SUPFAM" id="SSF53474">
    <property type="entry name" value="alpha/beta-Hydrolases"/>
    <property type="match status" value="1"/>
</dbReference>
<sequence>MAKFKPRPMETYKKAGHEKVNGINMYYEIYGEGEIPLVLIHGGGSTIQSTFGRLIPFLAKSGQVIAVELQAHGRTSDRDQAESFEQDAKDMATLLNQLKITKANFLGFSNGGTTTLHIAAHYPVVANKIIVISANYQRDGLIDGFYSGFGDATIDHMPEPLKIAFLAVNPDQNALQTMFEKDKQRMLDFTDLSDDDLRGITSDTLLMVADKDVIKPEHVVKMSRLIANTQLVILPGVHGAMIGENLNPDVTDKTIEITVHLVETFLNQ</sequence>
<reference evidence="2 3" key="1">
    <citation type="submission" date="2019-02" db="EMBL/GenBank/DDBJ databases">
        <title>Pedobacter sp. RP-3-21 sp. nov., isolated from Arctic soil.</title>
        <authorList>
            <person name="Dahal R.H."/>
        </authorList>
    </citation>
    <scope>NUCLEOTIDE SEQUENCE [LARGE SCALE GENOMIC DNA]</scope>
    <source>
        <strain evidence="2 3">RP-3-21</strain>
    </source>
</reference>
<comment type="caution">
    <text evidence="2">The sequence shown here is derived from an EMBL/GenBank/DDBJ whole genome shotgun (WGS) entry which is preliminary data.</text>
</comment>
<dbReference type="EMBL" id="SJSO01000030">
    <property type="protein sequence ID" value="TCD17467.1"/>
    <property type="molecule type" value="Genomic_DNA"/>
</dbReference>
<evidence type="ECO:0000313" key="3">
    <source>
        <dbReference type="Proteomes" id="UP000293925"/>
    </source>
</evidence>
<protein>
    <submittedName>
        <fullName evidence="2">Alpha/beta hydrolase</fullName>
    </submittedName>
</protein>
<dbReference type="Pfam" id="PF00561">
    <property type="entry name" value="Abhydrolase_1"/>
    <property type="match status" value="1"/>
</dbReference>
<dbReference type="GO" id="GO:0017171">
    <property type="term" value="F:serine hydrolase activity"/>
    <property type="evidence" value="ECO:0007669"/>
    <property type="project" value="TreeGrafter"/>
</dbReference>
<dbReference type="InterPro" id="IPR029058">
    <property type="entry name" value="AB_hydrolase_fold"/>
</dbReference>
<dbReference type="PANTHER" id="PTHR46331">
    <property type="entry name" value="VALACYCLOVIR HYDROLASE"/>
    <property type="match status" value="1"/>
</dbReference>
<dbReference type="InterPro" id="IPR000073">
    <property type="entry name" value="AB_hydrolase_1"/>
</dbReference>
<dbReference type="Proteomes" id="UP000293925">
    <property type="component" value="Unassembled WGS sequence"/>
</dbReference>
<evidence type="ECO:0000259" key="1">
    <source>
        <dbReference type="Pfam" id="PF00561"/>
    </source>
</evidence>
<dbReference type="Gene3D" id="3.40.50.1820">
    <property type="entry name" value="alpha/beta hydrolase"/>
    <property type="match status" value="1"/>
</dbReference>
<proteinExistence type="predicted"/>
<accession>A0A4R0PGA4</accession>
<evidence type="ECO:0000313" key="2">
    <source>
        <dbReference type="EMBL" id="TCD17467.1"/>
    </source>
</evidence>
<dbReference type="PANTHER" id="PTHR46331:SF2">
    <property type="entry name" value="VALACYCLOVIR HYDROLASE"/>
    <property type="match status" value="1"/>
</dbReference>
<keyword evidence="3" id="KW-1185">Reference proteome</keyword>
<dbReference type="AlphaFoldDB" id="A0A4R0PGA4"/>
<keyword evidence="2" id="KW-0378">Hydrolase</keyword>
<organism evidence="2 3">
    <name type="scientific">Pedobacter psychrodurus</name>
    <dbReference type="NCBI Taxonomy" id="2530456"/>
    <lineage>
        <taxon>Bacteria</taxon>
        <taxon>Pseudomonadati</taxon>
        <taxon>Bacteroidota</taxon>
        <taxon>Sphingobacteriia</taxon>
        <taxon>Sphingobacteriales</taxon>
        <taxon>Sphingobacteriaceae</taxon>
        <taxon>Pedobacter</taxon>
    </lineage>
</organism>
<name>A0A4R0PGA4_9SPHI</name>